<dbReference type="STRING" id="68775.A0A5C3MB68"/>
<feature type="transmembrane region" description="Helical" evidence="1">
    <location>
        <begin position="43"/>
        <end position="64"/>
    </location>
</feature>
<keyword evidence="1" id="KW-1133">Transmembrane helix</keyword>
<dbReference type="Proteomes" id="UP000308652">
    <property type="component" value="Unassembled WGS sequence"/>
</dbReference>
<dbReference type="AlphaFoldDB" id="A0A5C3MB68"/>
<feature type="transmembrane region" description="Helical" evidence="1">
    <location>
        <begin position="76"/>
        <end position="99"/>
    </location>
</feature>
<accession>A0A5C3MB68</accession>
<name>A0A5C3MB68_9AGAR</name>
<feature type="transmembrane region" description="Helical" evidence="1">
    <location>
        <begin position="119"/>
        <end position="141"/>
    </location>
</feature>
<keyword evidence="3" id="KW-1185">Reference proteome</keyword>
<keyword evidence="1" id="KW-0812">Transmembrane</keyword>
<keyword evidence="1" id="KW-0472">Membrane</keyword>
<sequence>MLNIFLITRSVFFALLANFGALTLVFASWNINASISAGFSVPSTSIFMVFHSSVLFFCILLGLAELFRPQSRTAHLAFECSWVAVLSLFNIGSAISVTVNGPALLCRQTADWGICASVSLLIPSAWLTSFLAIAYFFVLFLSTVAHTRMHRDIWSQTIYSVAWFGQPSHQPVIEILKSKWVQTGCFEEEDSWNRYLDDIEDTSTRKQRFTPDTASLKAAPWAQGAKIRRGVDSPFTRKEAMQTSSARTSTTLAGATLPIIPPKPQAKDIPRDSPAGSRFIEKFRESRTLSRSETHLQYGTHFITPMSPFPPTIADHDLPIPLPRLSEWVRADGSIIRSESPV</sequence>
<proteinExistence type="predicted"/>
<organism evidence="2 3">
    <name type="scientific">Crucibulum laeve</name>
    <dbReference type="NCBI Taxonomy" id="68775"/>
    <lineage>
        <taxon>Eukaryota</taxon>
        <taxon>Fungi</taxon>
        <taxon>Dikarya</taxon>
        <taxon>Basidiomycota</taxon>
        <taxon>Agaricomycotina</taxon>
        <taxon>Agaricomycetes</taxon>
        <taxon>Agaricomycetidae</taxon>
        <taxon>Agaricales</taxon>
        <taxon>Agaricineae</taxon>
        <taxon>Nidulariaceae</taxon>
        <taxon>Crucibulum</taxon>
    </lineage>
</organism>
<evidence type="ECO:0000256" key="1">
    <source>
        <dbReference type="SAM" id="Phobius"/>
    </source>
</evidence>
<gene>
    <name evidence="2" type="ORF">BDQ12DRAFT_288085</name>
</gene>
<evidence type="ECO:0000313" key="2">
    <source>
        <dbReference type="EMBL" id="TFK42684.1"/>
    </source>
</evidence>
<evidence type="ECO:0000313" key="3">
    <source>
        <dbReference type="Proteomes" id="UP000308652"/>
    </source>
</evidence>
<feature type="transmembrane region" description="Helical" evidence="1">
    <location>
        <begin position="12"/>
        <end position="31"/>
    </location>
</feature>
<dbReference type="OrthoDB" id="3188789at2759"/>
<dbReference type="EMBL" id="ML213592">
    <property type="protein sequence ID" value="TFK42684.1"/>
    <property type="molecule type" value="Genomic_DNA"/>
</dbReference>
<reference evidence="2 3" key="1">
    <citation type="journal article" date="2019" name="Nat. Ecol. Evol.">
        <title>Megaphylogeny resolves global patterns of mushroom evolution.</title>
        <authorList>
            <person name="Varga T."/>
            <person name="Krizsan K."/>
            <person name="Foldi C."/>
            <person name="Dima B."/>
            <person name="Sanchez-Garcia M."/>
            <person name="Sanchez-Ramirez S."/>
            <person name="Szollosi G.J."/>
            <person name="Szarkandi J.G."/>
            <person name="Papp V."/>
            <person name="Albert L."/>
            <person name="Andreopoulos W."/>
            <person name="Angelini C."/>
            <person name="Antonin V."/>
            <person name="Barry K.W."/>
            <person name="Bougher N.L."/>
            <person name="Buchanan P."/>
            <person name="Buyck B."/>
            <person name="Bense V."/>
            <person name="Catcheside P."/>
            <person name="Chovatia M."/>
            <person name="Cooper J."/>
            <person name="Damon W."/>
            <person name="Desjardin D."/>
            <person name="Finy P."/>
            <person name="Geml J."/>
            <person name="Haridas S."/>
            <person name="Hughes K."/>
            <person name="Justo A."/>
            <person name="Karasinski D."/>
            <person name="Kautmanova I."/>
            <person name="Kiss B."/>
            <person name="Kocsube S."/>
            <person name="Kotiranta H."/>
            <person name="LaButti K.M."/>
            <person name="Lechner B.E."/>
            <person name="Liimatainen K."/>
            <person name="Lipzen A."/>
            <person name="Lukacs Z."/>
            <person name="Mihaltcheva S."/>
            <person name="Morgado L.N."/>
            <person name="Niskanen T."/>
            <person name="Noordeloos M.E."/>
            <person name="Ohm R.A."/>
            <person name="Ortiz-Santana B."/>
            <person name="Ovrebo C."/>
            <person name="Racz N."/>
            <person name="Riley R."/>
            <person name="Savchenko A."/>
            <person name="Shiryaev A."/>
            <person name="Soop K."/>
            <person name="Spirin V."/>
            <person name="Szebenyi C."/>
            <person name="Tomsovsky M."/>
            <person name="Tulloss R.E."/>
            <person name="Uehling J."/>
            <person name="Grigoriev I.V."/>
            <person name="Vagvolgyi C."/>
            <person name="Papp T."/>
            <person name="Martin F.M."/>
            <person name="Miettinen O."/>
            <person name="Hibbett D.S."/>
            <person name="Nagy L.G."/>
        </authorList>
    </citation>
    <scope>NUCLEOTIDE SEQUENCE [LARGE SCALE GENOMIC DNA]</scope>
    <source>
        <strain evidence="2 3">CBS 166.37</strain>
    </source>
</reference>
<protein>
    <submittedName>
        <fullName evidence="2">Uncharacterized protein</fullName>
    </submittedName>
</protein>